<protein>
    <submittedName>
        <fullName evidence="2">Uncharacterized protein</fullName>
    </submittedName>
</protein>
<name>A0A229RUP1_AMYAL</name>
<feature type="region of interest" description="Disordered" evidence="1">
    <location>
        <begin position="37"/>
        <end position="59"/>
    </location>
</feature>
<gene>
    <name evidence="2" type="ORF">CFP75_16085</name>
</gene>
<organism evidence="2 3">
    <name type="scientific">Amycolatopsis alba DSM 44262</name>
    <dbReference type="NCBI Taxonomy" id="1125972"/>
    <lineage>
        <taxon>Bacteria</taxon>
        <taxon>Bacillati</taxon>
        <taxon>Actinomycetota</taxon>
        <taxon>Actinomycetes</taxon>
        <taxon>Pseudonocardiales</taxon>
        <taxon>Pseudonocardiaceae</taxon>
        <taxon>Amycolatopsis</taxon>
    </lineage>
</organism>
<dbReference type="RefSeq" id="WP_026467788.1">
    <property type="nucleotide sequence ID" value="NZ_KB913032.1"/>
</dbReference>
<keyword evidence="3" id="KW-1185">Reference proteome</keyword>
<accession>A0A229RUP1</accession>
<dbReference type="Proteomes" id="UP000215563">
    <property type="component" value="Unassembled WGS sequence"/>
</dbReference>
<proteinExistence type="predicted"/>
<feature type="compositionally biased region" description="Basic and acidic residues" evidence="1">
    <location>
        <begin position="39"/>
        <end position="59"/>
    </location>
</feature>
<evidence type="ECO:0000313" key="3">
    <source>
        <dbReference type="Proteomes" id="UP000215563"/>
    </source>
</evidence>
<dbReference type="EMBL" id="NMQU01000041">
    <property type="protein sequence ID" value="OXM50413.1"/>
    <property type="molecule type" value="Genomic_DNA"/>
</dbReference>
<comment type="caution">
    <text evidence="2">The sequence shown here is derived from an EMBL/GenBank/DDBJ whole genome shotgun (WGS) entry which is preliminary data.</text>
</comment>
<evidence type="ECO:0000256" key="1">
    <source>
        <dbReference type="SAM" id="MobiDB-lite"/>
    </source>
</evidence>
<evidence type="ECO:0000313" key="2">
    <source>
        <dbReference type="EMBL" id="OXM50413.1"/>
    </source>
</evidence>
<dbReference type="AlphaFoldDB" id="A0A229RUP1"/>
<reference evidence="2 3" key="1">
    <citation type="submission" date="2017-07" db="EMBL/GenBank/DDBJ databases">
        <title>Amycolatopsis alba DSM 44262 Genome sequencing and assembly.</title>
        <authorList>
            <person name="Kaur N."/>
            <person name="Mayilraj S."/>
        </authorList>
    </citation>
    <scope>NUCLEOTIDE SEQUENCE [LARGE SCALE GENOMIC DNA]</scope>
    <source>
        <strain evidence="2 3">DSM 44262</strain>
    </source>
</reference>
<dbReference type="OrthoDB" id="3335096at2"/>
<sequence>MMLKLAKHVLRDLAQRSNVSIHSDSSLVGAVAAAAADDDERRAKKRDDESSAKDDDEVLRRKPELHPIRAWGDKSSQLTPWDVLHVLGRAIALSRRGAARGLAEHWGALKYSQALTGDTGSFLKLSAEGKETADYYKAVQSSELGVGFALVLARRILTQRYPDRVISIVPADTALRAGWALTSRDKGQRQNYRYRPQFFAELWKPEAPSLVLPIACKGNHSNAAHSHVQLASASAHVEAVHVGPWNETPCLIFSTELPLDGHVTVHALCSEGSGGWLATPSAEGSDQDAELSDVNHFPQIHLPSNGDEARISIPGFHITPDHYEWFGRVLARTAAAGLTAFAGNGEATAQYLTERQGRKHFIGFTHAATGSVQDANHTLLGKRFVGTDHVFRLNGTRVEAFSGVGAALFDLLAHGRVTQYRHKIYEHRSAWPSGSWDSSWGGPVSIHPDGTVLAIRLLP</sequence>